<feature type="region of interest" description="Disordered" evidence="16">
    <location>
        <begin position="890"/>
        <end position="926"/>
    </location>
</feature>
<dbReference type="Gene3D" id="3.30.930.10">
    <property type="entry name" value="Bira Bifunctional Protein, Domain 2"/>
    <property type="match status" value="1"/>
</dbReference>
<dbReference type="GO" id="GO:0003723">
    <property type="term" value="F:RNA binding"/>
    <property type="evidence" value="ECO:0007669"/>
    <property type="project" value="InterPro"/>
</dbReference>
<dbReference type="GO" id="GO:0006432">
    <property type="term" value="P:phenylalanyl-tRNA aminoacylation"/>
    <property type="evidence" value="ECO:0007669"/>
    <property type="project" value="InterPro"/>
</dbReference>
<feature type="compositionally biased region" description="Basic and acidic residues" evidence="16">
    <location>
        <begin position="1170"/>
        <end position="1180"/>
    </location>
</feature>
<dbReference type="Pfam" id="PF17759">
    <property type="entry name" value="tRNA_synthFbeta"/>
    <property type="match status" value="1"/>
</dbReference>
<feature type="region of interest" description="Disordered" evidence="16">
    <location>
        <begin position="1170"/>
        <end position="1214"/>
    </location>
</feature>
<feature type="compositionally biased region" description="Gly residues" evidence="16">
    <location>
        <begin position="1828"/>
        <end position="1855"/>
    </location>
</feature>
<evidence type="ECO:0000256" key="12">
    <source>
        <dbReference type="ARBA" id="ARBA00022917"/>
    </source>
</evidence>
<evidence type="ECO:0000256" key="13">
    <source>
        <dbReference type="ARBA" id="ARBA00023146"/>
    </source>
</evidence>
<feature type="compositionally biased region" description="Polar residues" evidence="16">
    <location>
        <begin position="1456"/>
        <end position="1467"/>
    </location>
</feature>
<feature type="region of interest" description="Disordered" evidence="16">
    <location>
        <begin position="804"/>
        <end position="837"/>
    </location>
</feature>
<name>A0AA40E5F5_9PEZI</name>
<feature type="compositionally biased region" description="Low complexity" evidence="16">
    <location>
        <begin position="1182"/>
        <end position="1192"/>
    </location>
</feature>
<sequence>MISMQRSLSSPVAIHSSPPLPTVPTPVSRLPSPPPPDGHVEVSHSRRFRSRSPPRATKDAIMASARRSEDLPRRLSIQQQVSSSTQSRGRPIIDQARAPSPAPAPNDSSDSLETVGSPTSPLGDKPSKMKFLRPLLTDVSLYTNPYLGPDNDGTTLEELAHLVRLSKYQERKRANTRIRLQRSLVSTALSARLMRCGEIAHRNLVDCFRGDDKKTFAALYNAIIDVRKSCDETRRYALLEPEMELLQSSGLASSESLDTPTASVTGGSNAPGVATPFLNDISASARETFLTFLNQIRTNPDYLATRIASLTQHELAALTTFHQALEPIDSVLPYHSRPTVRGSSGTSAFPGSGAIPGSAFGGSSGPGGPGTRHSTQERSAIERLLSFQRHDPISALIYTCFANSAGPDSAEDKRRTVTWANTCARLISAPIPITGSEQTVISVLNVWISMRDWAGKSNMEWYLMKILEDGAFLLDRAEDQRGTRFNLSDWTQKDTIAAEEFYTKAVDELFEVIDDEDATGIPEGLIELGNEILKRLDRKVAEGTRKWLVAKYLFTVWLFGVVIHPEAYGMMAEYHITEYGRQKILKAVAMHASKLVGDMLMSKTPVSTPPKVKTHIENIYGRFKDSKLRKKPRLLPARSITSLRETAEVHPYLVISPADLATLVNALFPERRPQSAHSGSLRSGAPSISGFSAMSQPLSVKTTQSNFDTMSVISISAESFISDTTTSREPLLDDEDPRRYSPPVQDQAPPKQTTNYEDDGYRLRLAMHEMTQILGQDVVYGLCHPCAERWAVLFISADGNDLSTQMTYDPDDDVEEEANSSTSDTEGDETEDDRPELDKDYHQLRDSILKLVQDYEIPQNLEDDGAKKQTFSNRASSLKKYRSKNRIITTMGSRNPYRQRAESFASSLAESPPKSGKGKESAESAESSSQLITMLTAACSQSRAQSDFVSAHIYWKTLQQLNSLASASLRRDGFATLLNIFSRGPRDSIRRSAAAIEQYDAWLVWLKQSQERAEGLIESMMRRLRALRDKMWYVTDVRNSAPYEDSRNIAAALKTMGLPRRWNSFQKLKSQMQRGPSSNYIFRTESQILDLLAASEEQGGPNKLRDDQAEKTARWLQQCGVENFCRGEERIHRFCCEVDSCVNKLVGDSIIDGPVLWSSELFARDRRTFESTKTPRDRDNQSVWDDSASVVSDPERRFTSIGRPPSAAGALRSMSGQNMSQMSFDSGRFSFSKASTVMSDILDGQEYFGASSPIHQIDSNTTFWSPFQHRATSPSTTSRAHSPTTSLTNLSGSFHPPQHHHLPSHSHSTGRPGTSASSNETVYQQRLSEDKVRFLGELRQTLTSLLLSDLGNHVFASGSETDAWFEGLGQECIDRREAIQRRARQAQARDRRKAGLKQRIIEKKRSFGDLRGTSTGGAPSDKALSDVQSLGPEAASGSHLGGSVHGGSVHGNESSATSDTISAQRQNQDPKKDPLPDFPFTKAYQRLLKMFCVHPNPYVKLNALSELEHLIVASLNSGSRRSRLAWARSELGSASSATDDHGGGVGTGRSQPIEEAIDNIKERRSQTLVQAPAFASGGHGPSSRVPGGGGNIETRSVVSVYPANTDAIANVLQTLFRDPSLRPKTLFRDLQFISSFVPSSILDKTEKGKAFWDAGLAALGLKQEVCRTMVEVADDIVKNYTQTRGGVPSSSGNNNRPGTGSTATGSNADASSTASGPVAGEPSSPPVSPPSPLPLTTHSLADAAKMWTITAKEGDPTAQRELAIFYLSNPELVQRTTMPLSKPREVFKQAVIEKYGGGSSGRSGPAGSASSRHHPGAPTQSQFQRQSGSGGIGLGIGTGGAGSGTGSGMEDGSGLGASGMGVGDVRSDPALMCLAIHWMGAAEQGSDELARTFMAQNEIAPRNQVKMPTINVDKYALFEELGQQYTADSFQQLCFDFGIELDKDTEDDPARPKDQAPELAIEIPANRYDMLCFEGIAMHLNIFRGKHGTPKYRLLDIPESKMQSITVTKETAQVRPYVAGAILRNLKFTEATYNSFIGLQDKLHQNLARQRTLVSIGTHDLDTIQGPFTYEALPPKDIKFAPLNQTTEMDGEELMAFYNNDKHLGRFLHIIRDKPVYPVILDANRVVCSLPPIINGNHSKITLNTTNVFIEITATDQTKLDIVCNIMVAMFSKYCEEQFTIEPVKIISDHNGTTRITPSLAVRTMDVEVDYLNQSCGLNESPASISKLLSKMAYAAEPSEDPKFIRVAVPPTRADVLHACDVMEDVAIAYGFNNLPRSSPNKAATIGKPLMINKLSDIVRNECAMAGWVEVMPLILCSHEENFEWLNRVDDGTAAVKLANPKSVEYQVVRTSLLPGLLKTIRENKSVALPLKITETSDIALKDDTCERRARNERHWAAAFYGKTSGFEVVHGLLDRVLSMLRISFITHEEGLTGKSVDFEVKQNPSPSDGYFIEEINEPTFFHGRAAAIYLRLGGKVHRIGEFGVLHPTVLEKFDLKYPVSTLEVNLEIFL</sequence>
<evidence type="ECO:0000256" key="6">
    <source>
        <dbReference type="ARBA" id="ARBA00022490"/>
    </source>
</evidence>
<dbReference type="Gene3D" id="3.30.56.10">
    <property type="match status" value="2"/>
</dbReference>
<dbReference type="Proteomes" id="UP001172101">
    <property type="component" value="Unassembled WGS sequence"/>
</dbReference>
<dbReference type="GO" id="GO:0004826">
    <property type="term" value="F:phenylalanine-tRNA ligase activity"/>
    <property type="evidence" value="ECO:0007669"/>
    <property type="project" value="UniProtKB-EC"/>
</dbReference>
<dbReference type="SUPFAM" id="SSF46955">
    <property type="entry name" value="Putative DNA-binding domain"/>
    <property type="match status" value="1"/>
</dbReference>
<accession>A0AA40E5F5</accession>
<evidence type="ECO:0000313" key="18">
    <source>
        <dbReference type="EMBL" id="KAK0727820.1"/>
    </source>
</evidence>
<evidence type="ECO:0000256" key="1">
    <source>
        <dbReference type="ARBA" id="ARBA00001946"/>
    </source>
</evidence>
<dbReference type="PROSITE" id="PS51483">
    <property type="entry name" value="B5"/>
    <property type="match status" value="1"/>
</dbReference>
<feature type="domain" description="B5" evidence="17">
    <location>
        <begin position="2200"/>
        <end position="2277"/>
    </location>
</feature>
<evidence type="ECO:0000256" key="7">
    <source>
        <dbReference type="ARBA" id="ARBA00022598"/>
    </source>
</evidence>
<dbReference type="Pfam" id="PF03483">
    <property type="entry name" value="B3_4"/>
    <property type="match status" value="1"/>
</dbReference>
<dbReference type="InterPro" id="IPR045864">
    <property type="entry name" value="aa-tRNA-synth_II/BPL/LPL"/>
</dbReference>
<evidence type="ECO:0000256" key="9">
    <source>
        <dbReference type="ARBA" id="ARBA00022741"/>
    </source>
</evidence>
<dbReference type="Pfam" id="PF03484">
    <property type="entry name" value="B5"/>
    <property type="match status" value="1"/>
</dbReference>
<evidence type="ECO:0000256" key="4">
    <source>
        <dbReference type="ARBA" id="ARBA00011209"/>
    </source>
</evidence>
<dbReference type="SMART" id="SM00874">
    <property type="entry name" value="B5"/>
    <property type="match status" value="1"/>
</dbReference>
<dbReference type="Pfam" id="PF18262">
    <property type="entry name" value="PhetRS_B1"/>
    <property type="match status" value="1"/>
</dbReference>
<evidence type="ECO:0000256" key="2">
    <source>
        <dbReference type="ARBA" id="ARBA00004496"/>
    </source>
</evidence>
<keyword evidence="8" id="KW-0479">Metal-binding</keyword>
<dbReference type="NCBIfam" id="TIGR00471">
    <property type="entry name" value="pheT_arch"/>
    <property type="match status" value="1"/>
</dbReference>
<feature type="compositionally biased region" description="Low complexity" evidence="16">
    <location>
        <begin position="76"/>
        <end position="87"/>
    </location>
</feature>
<protein>
    <recommendedName>
        <fullName evidence="5">phenylalanine--tRNA ligase</fullName>
        <ecNumber evidence="5">6.1.1.20</ecNumber>
    </recommendedName>
    <alternativeName>
        <fullName evidence="14">Phenylalanyl-tRNA synthetase beta subunit</fullName>
    </alternativeName>
</protein>
<evidence type="ECO:0000256" key="10">
    <source>
        <dbReference type="ARBA" id="ARBA00022840"/>
    </source>
</evidence>
<evidence type="ECO:0000256" key="3">
    <source>
        <dbReference type="ARBA" id="ARBA00007438"/>
    </source>
</evidence>
<dbReference type="InterPro" id="IPR005147">
    <property type="entry name" value="tRNA_synthase_B5-dom"/>
</dbReference>
<keyword evidence="12" id="KW-0648">Protein biosynthesis</keyword>
<keyword evidence="7" id="KW-0436">Ligase</keyword>
<comment type="subcellular location">
    <subcellularLocation>
        <location evidence="2">Cytoplasm</location>
    </subcellularLocation>
</comment>
<reference evidence="18" key="1">
    <citation type="submission" date="2023-06" db="EMBL/GenBank/DDBJ databases">
        <title>Genome-scale phylogeny and comparative genomics of the fungal order Sordariales.</title>
        <authorList>
            <consortium name="Lawrence Berkeley National Laboratory"/>
            <person name="Hensen N."/>
            <person name="Bonometti L."/>
            <person name="Westerberg I."/>
            <person name="Brannstrom I.O."/>
            <person name="Guillou S."/>
            <person name="Cros-Aarteil S."/>
            <person name="Calhoun S."/>
            <person name="Haridas S."/>
            <person name="Kuo A."/>
            <person name="Mondo S."/>
            <person name="Pangilinan J."/>
            <person name="Riley R."/>
            <person name="LaButti K."/>
            <person name="Andreopoulos B."/>
            <person name="Lipzen A."/>
            <person name="Chen C."/>
            <person name="Yanf M."/>
            <person name="Daum C."/>
            <person name="Ng V."/>
            <person name="Clum A."/>
            <person name="Steindorff A."/>
            <person name="Ohm R."/>
            <person name="Martin F."/>
            <person name="Silar P."/>
            <person name="Natvig D."/>
            <person name="Lalanne C."/>
            <person name="Gautier V."/>
            <person name="Ament-velasquez S.L."/>
            <person name="Kruys A."/>
            <person name="Hutchinson M.I."/>
            <person name="Powell A.J."/>
            <person name="Barry K."/>
            <person name="Miller A.N."/>
            <person name="Grigoriev I.V."/>
            <person name="Debuchy R."/>
            <person name="Gladieux P."/>
            <person name="Thoren M.H."/>
            <person name="Johannesson H."/>
        </authorList>
    </citation>
    <scope>NUCLEOTIDE SEQUENCE</scope>
    <source>
        <strain evidence="18">SMH2392-1A</strain>
    </source>
</reference>
<feature type="region of interest" description="Disordered" evidence="16">
    <location>
        <begin position="1265"/>
        <end position="1323"/>
    </location>
</feature>
<feature type="compositionally biased region" description="Gly residues" evidence="16">
    <location>
        <begin position="359"/>
        <end position="370"/>
    </location>
</feature>
<feature type="region of interest" description="Disordered" evidence="16">
    <location>
        <begin position="1795"/>
        <end position="1855"/>
    </location>
</feature>
<feature type="region of interest" description="Disordered" evidence="16">
    <location>
        <begin position="1681"/>
        <end position="1737"/>
    </location>
</feature>
<dbReference type="SMART" id="SM00873">
    <property type="entry name" value="B3_4"/>
    <property type="match status" value="1"/>
</dbReference>
<evidence type="ECO:0000256" key="14">
    <source>
        <dbReference type="ARBA" id="ARBA00033189"/>
    </source>
</evidence>
<dbReference type="PANTHER" id="PTHR42064:SF1">
    <property type="entry name" value="YALI0F28677P"/>
    <property type="match status" value="1"/>
</dbReference>
<feature type="compositionally biased region" description="Polar residues" evidence="16">
    <location>
        <begin position="1"/>
        <end position="10"/>
    </location>
</feature>
<keyword evidence="6" id="KW-0963">Cytoplasm</keyword>
<keyword evidence="11" id="KW-0460">Magnesium</keyword>
<feature type="region of interest" description="Disordered" evidence="16">
    <location>
        <begin position="249"/>
        <end position="268"/>
    </location>
</feature>
<dbReference type="CDD" id="cd00769">
    <property type="entry name" value="PheRS_beta_core"/>
    <property type="match status" value="1"/>
</dbReference>
<dbReference type="GO" id="GO:0005524">
    <property type="term" value="F:ATP binding"/>
    <property type="evidence" value="ECO:0007669"/>
    <property type="project" value="UniProtKB-KW"/>
</dbReference>
<dbReference type="GO" id="GO:0005737">
    <property type="term" value="C:cytoplasm"/>
    <property type="evidence" value="ECO:0007669"/>
    <property type="project" value="UniProtKB-SubCell"/>
</dbReference>
<comment type="similarity">
    <text evidence="3">Belongs to the phenylalanyl-tRNA synthetase beta subunit family. Type 2 subfamily.</text>
</comment>
<dbReference type="FunFam" id="3.30.56.10:FF:000004">
    <property type="entry name" value="Phenylalanyl-tRNA synthetase, beta subunit"/>
    <property type="match status" value="1"/>
</dbReference>
<evidence type="ECO:0000259" key="17">
    <source>
        <dbReference type="PROSITE" id="PS51483"/>
    </source>
</evidence>
<proteinExistence type="inferred from homology"/>
<evidence type="ECO:0000256" key="11">
    <source>
        <dbReference type="ARBA" id="ARBA00022842"/>
    </source>
</evidence>
<dbReference type="SUPFAM" id="SSF55681">
    <property type="entry name" value="Class II aaRS and biotin synthetases"/>
    <property type="match status" value="1"/>
</dbReference>
<dbReference type="InterPro" id="IPR020825">
    <property type="entry name" value="Phe-tRNA_synthase-like_B3/B4"/>
</dbReference>
<dbReference type="PANTHER" id="PTHR42064">
    <property type="entry name" value="YALI0F28677P"/>
    <property type="match status" value="1"/>
</dbReference>
<dbReference type="InterPro" id="IPR041616">
    <property type="entry name" value="PheRS_beta_core"/>
</dbReference>
<comment type="catalytic activity">
    <reaction evidence="15">
        <text>tRNA(Phe) + L-phenylalanine + ATP = L-phenylalanyl-tRNA(Phe) + AMP + diphosphate + H(+)</text>
        <dbReference type="Rhea" id="RHEA:19413"/>
        <dbReference type="Rhea" id="RHEA-COMP:9668"/>
        <dbReference type="Rhea" id="RHEA-COMP:9699"/>
        <dbReference type="ChEBI" id="CHEBI:15378"/>
        <dbReference type="ChEBI" id="CHEBI:30616"/>
        <dbReference type="ChEBI" id="CHEBI:33019"/>
        <dbReference type="ChEBI" id="CHEBI:58095"/>
        <dbReference type="ChEBI" id="CHEBI:78442"/>
        <dbReference type="ChEBI" id="CHEBI:78531"/>
        <dbReference type="ChEBI" id="CHEBI:456215"/>
        <dbReference type="EC" id="6.1.1.20"/>
    </reaction>
</comment>
<feature type="region of interest" description="Disordered" evidence="16">
    <location>
        <begin position="339"/>
        <end position="377"/>
    </location>
</feature>
<dbReference type="InterPro" id="IPR040659">
    <property type="entry name" value="PhetRS_B1"/>
</dbReference>
<organism evidence="18 19">
    <name type="scientific">Lasiosphaeria miniovina</name>
    <dbReference type="NCBI Taxonomy" id="1954250"/>
    <lineage>
        <taxon>Eukaryota</taxon>
        <taxon>Fungi</taxon>
        <taxon>Dikarya</taxon>
        <taxon>Ascomycota</taxon>
        <taxon>Pezizomycotina</taxon>
        <taxon>Sordariomycetes</taxon>
        <taxon>Sordariomycetidae</taxon>
        <taxon>Sordariales</taxon>
        <taxon>Lasiosphaeriaceae</taxon>
        <taxon>Lasiosphaeria</taxon>
    </lineage>
</organism>
<feature type="compositionally biased region" description="Basic and acidic residues" evidence="16">
    <location>
        <begin position="1399"/>
        <end position="1408"/>
    </location>
</feature>
<feature type="region of interest" description="Disordered" evidence="16">
    <location>
        <begin position="1"/>
        <end position="128"/>
    </location>
</feature>
<dbReference type="FunFam" id="3.50.40.10:FF:000002">
    <property type="entry name" value="phenylalanine--tRNA ligase beta subunit"/>
    <property type="match status" value="1"/>
</dbReference>
<dbReference type="InterPro" id="IPR005146">
    <property type="entry name" value="B3/B4_tRNA-bd"/>
</dbReference>
<keyword evidence="13" id="KW-0030">Aminoacyl-tRNA synthetase</keyword>
<feature type="compositionally biased region" description="Acidic residues" evidence="16">
    <location>
        <begin position="825"/>
        <end position="835"/>
    </location>
</feature>
<evidence type="ECO:0000256" key="15">
    <source>
        <dbReference type="ARBA" id="ARBA00049255"/>
    </source>
</evidence>
<feature type="compositionally biased region" description="Pro residues" evidence="16">
    <location>
        <begin position="1723"/>
        <end position="1733"/>
    </location>
</feature>
<keyword evidence="10" id="KW-0067">ATP-binding</keyword>
<evidence type="ECO:0000256" key="16">
    <source>
        <dbReference type="SAM" id="MobiDB-lite"/>
    </source>
</evidence>
<feature type="region of interest" description="Disordered" evidence="16">
    <location>
        <begin position="724"/>
        <end position="756"/>
    </location>
</feature>
<evidence type="ECO:0000256" key="5">
    <source>
        <dbReference type="ARBA" id="ARBA00012814"/>
    </source>
</evidence>
<feature type="compositionally biased region" description="Polar residues" evidence="16">
    <location>
        <begin position="1309"/>
        <end position="1323"/>
    </location>
</feature>
<dbReference type="EC" id="6.1.1.20" evidence="5"/>
<comment type="cofactor">
    <cofactor evidence="1">
        <name>Mg(2+)</name>
        <dbReference type="ChEBI" id="CHEBI:18420"/>
    </cofactor>
</comment>
<evidence type="ECO:0000313" key="19">
    <source>
        <dbReference type="Proteomes" id="UP001172101"/>
    </source>
</evidence>
<feature type="compositionally biased region" description="Gly residues" evidence="16">
    <location>
        <begin position="1439"/>
        <end position="1449"/>
    </location>
</feature>
<dbReference type="SUPFAM" id="SSF56037">
    <property type="entry name" value="PheT/TilS domain"/>
    <property type="match status" value="1"/>
</dbReference>
<dbReference type="Gene3D" id="3.50.40.10">
    <property type="entry name" value="Phenylalanyl-trna Synthetase, Chain B, domain 3"/>
    <property type="match status" value="1"/>
</dbReference>
<dbReference type="InterPro" id="IPR009061">
    <property type="entry name" value="DNA-bd_dom_put_sf"/>
</dbReference>
<feature type="compositionally biased region" description="Polar residues" evidence="16">
    <location>
        <begin position="1265"/>
        <end position="1292"/>
    </location>
</feature>
<gene>
    <name evidence="18" type="ORF">B0T26DRAFT_748119</name>
</gene>
<evidence type="ECO:0000256" key="8">
    <source>
        <dbReference type="ARBA" id="ARBA00022723"/>
    </source>
</evidence>
<keyword evidence="19" id="KW-1185">Reference proteome</keyword>
<dbReference type="GO" id="GO:0000287">
    <property type="term" value="F:magnesium ion binding"/>
    <property type="evidence" value="ECO:0007669"/>
    <property type="project" value="InterPro"/>
</dbReference>
<dbReference type="RefSeq" id="XP_060300675.1">
    <property type="nucleotide sequence ID" value="XM_060444925.1"/>
</dbReference>
<feature type="compositionally biased region" description="Polar residues" evidence="16">
    <location>
        <begin position="1681"/>
        <end position="1713"/>
    </location>
</feature>
<dbReference type="FunFam" id="3.30.930.10:FF:000052">
    <property type="entry name" value="Phenylalanyl-tRNA synthetase, beta subunit"/>
    <property type="match status" value="1"/>
</dbReference>
<dbReference type="EMBL" id="JAUIRO010000002">
    <property type="protein sequence ID" value="KAK0727820.1"/>
    <property type="molecule type" value="Genomic_DNA"/>
</dbReference>
<dbReference type="GeneID" id="85328195"/>
<keyword evidence="9" id="KW-0547">Nucleotide-binding</keyword>
<dbReference type="InterPro" id="IPR004531">
    <property type="entry name" value="Phe-tRNA-synth_IIc_bsu_arc_euk"/>
</dbReference>
<comment type="subunit">
    <text evidence="4">Tetramer of two alpha and two beta subunits.</text>
</comment>
<feature type="region of interest" description="Disordered" evidence="16">
    <location>
        <begin position="1383"/>
        <end position="1477"/>
    </location>
</feature>
<feature type="compositionally biased region" description="Acidic residues" evidence="16">
    <location>
        <begin position="809"/>
        <end position="818"/>
    </location>
</feature>
<comment type="caution">
    <text evidence="18">The sequence shown here is derived from an EMBL/GenBank/DDBJ whole genome shotgun (WGS) entry which is preliminary data.</text>
</comment>